<sequence>MTSSEKLEERPLPAWYYRVNALYTGPDTDFISEDFDEDISDLESFKHGSANEVAVTAERDCDCEDDDCEHRAEDDEDVLGSDDSASERSYKGSDADRYYELKELREDRKEHLRKLAKEKEDEKEYERRKGEEVRTAYEALKKAEKESETLHMGSLHYKTFRLYCPEHVEHFWTEFSSFKYIGFYHPDSHDDLTHGKKPRTDTRTVEGQICLDSKTDYEFHPFRSPTRPNRKKHALQLYQDDRQLVVQFISDEYLIVRVSRDLVFERNPRHMPESAPKTFKFMGILRTLEKATAEARERREGRRRV</sequence>
<dbReference type="AlphaFoldDB" id="A0A8H3ZYT0"/>
<name>A0A8H3ZYT0_9PEZI</name>
<evidence type="ECO:0000313" key="4">
    <source>
        <dbReference type="Proteomes" id="UP000434172"/>
    </source>
</evidence>
<comment type="caution">
    <text evidence="3">The sequence shown here is derived from an EMBL/GenBank/DDBJ whole genome shotgun (WGS) entry which is preliminary data.</text>
</comment>
<organism evidence="3 4">
    <name type="scientific">Colletotrichum asianum</name>
    <dbReference type="NCBI Taxonomy" id="702518"/>
    <lineage>
        <taxon>Eukaryota</taxon>
        <taxon>Fungi</taxon>
        <taxon>Dikarya</taxon>
        <taxon>Ascomycota</taxon>
        <taxon>Pezizomycotina</taxon>
        <taxon>Sordariomycetes</taxon>
        <taxon>Hypocreomycetidae</taxon>
        <taxon>Glomerellales</taxon>
        <taxon>Glomerellaceae</taxon>
        <taxon>Colletotrichum</taxon>
        <taxon>Colletotrichum gloeosporioides species complex</taxon>
    </lineage>
</organism>
<gene>
    <name evidence="3" type="ORF">GQ607_001578</name>
</gene>
<evidence type="ECO:0000256" key="1">
    <source>
        <dbReference type="SAM" id="Coils"/>
    </source>
</evidence>
<feature type="coiled-coil region" evidence="1">
    <location>
        <begin position="101"/>
        <end position="129"/>
    </location>
</feature>
<dbReference type="EMBL" id="WOWK01000004">
    <property type="protein sequence ID" value="KAF0331270.1"/>
    <property type="molecule type" value="Genomic_DNA"/>
</dbReference>
<reference evidence="3 4" key="1">
    <citation type="submission" date="2019-12" db="EMBL/GenBank/DDBJ databases">
        <title>A genome sequence resource for the geographically widespread anthracnose pathogen Colletotrichum asianum.</title>
        <authorList>
            <person name="Meng Y."/>
        </authorList>
    </citation>
    <scope>NUCLEOTIDE SEQUENCE [LARGE SCALE GENOMIC DNA]</scope>
    <source>
        <strain evidence="3 4">ICMP 18580</strain>
    </source>
</reference>
<keyword evidence="1" id="KW-0175">Coiled coil</keyword>
<dbReference type="OrthoDB" id="4508730at2759"/>
<protein>
    <submittedName>
        <fullName evidence="3">Uncharacterized protein</fullName>
    </submittedName>
</protein>
<keyword evidence="4" id="KW-1185">Reference proteome</keyword>
<accession>A0A8H3ZYT0</accession>
<feature type="region of interest" description="Disordered" evidence="2">
    <location>
        <begin position="64"/>
        <end position="92"/>
    </location>
</feature>
<dbReference type="Proteomes" id="UP000434172">
    <property type="component" value="Unassembled WGS sequence"/>
</dbReference>
<evidence type="ECO:0000313" key="3">
    <source>
        <dbReference type="EMBL" id="KAF0331270.1"/>
    </source>
</evidence>
<proteinExistence type="predicted"/>
<evidence type="ECO:0000256" key="2">
    <source>
        <dbReference type="SAM" id="MobiDB-lite"/>
    </source>
</evidence>